<evidence type="ECO:0000313" key="1">
    <source>
        <dbReference type="EMBL" id="GAG38429.1"/>
    </source>
</evidence>
<name>X0X5C6_9ZZZZ</name>
<reference evidence="1" key="1">
    <citation type="journal article" date="2014" name="Front. Microbiol.">
        <title>High frequency of phylogenetically diverse reductive dehalogenase-homologous genes in deep subseafloor sedimentary metagenomes.</title>
        <authorList>
            <person name="Kawai M."/>
            <person name="Futagami T."/>
            <person name="Toyoda A."/>
            <person name="Takaki Y."/>
            <person name="Nishi S."/>
            <person name="Hori S."/>
            <person name="Arai W."/>
            <person name="Tsubouchi T."/>
            <person name="Morono Y."/>
            <person name="Uchiyama I."/>
            <person name="Ito T."/>
            <person name="Fujiyama A."/>
            <person name="Inagaki F."/>
            <person name="Takami H."/>
        </authorList>
    </citation>
    <scope>NUCLEOTIDE SEQUENCE</scope>
    <source>
        <strain evidence="1">Expedition CK06-06</strain>
    </source>
</reference>
<dbReference type="EMBL" id="BARS01044646">
    <property type="protein sequence ID" value="GAG38429.1"/>
    <property type="molecule type" value="Genomic_DNA"/>
</dbReference>
<dbReference type="AlphaFoldDB" id="X0X5C6"/>
<proteinExistence type="predicted"/>
<accession>X0X5C6</accession>
<feature type="non-terminal residue" evidence="1">
    <location>
        <position position="249"/>
    </location>
</feature>
<sequence length="249" mass="26578">LEYEHPAVEGYNPVVSGDVPSDMSYHLNEYLGSKSTGQTEQITGRLRYEQERTLTAGQNMSANIIGSLSGTLFGSPEYLPLMFMPVSGWGRAALGVGRAAKTFGAVRHARAAARLGGLAMGEEIIHEAILHQSTLTRTLNESYMNVGVAGLFGSTIGGVSSAIFRGRHLDAIADEANDIFNNVGVKRMDDYVLPNERLIINPDNTVTLITDVGSKAGKKNFDTVVDAEAFFRKRAGEKPGSAGAAAVSQ</sequence>
<protein>
    <submittedName>
        <fullName evidence="1">Uncharacterized protein</fullName>
    </submittedName>
</protein>
<comment type="caution">
    <text evidence="1">The sequence shown here is derived from an EMBL/GenBank/DDBJ whole genome shotgun (WGS) entry which is preliminary data.</text>
</comment>
<gene>
    <name evidence="1" type="ORF">S01H1_67412</name>
</gene>
<feature type="non-terminal residue" evidence="1">
    <location>
        <position position="1"/>
    </location>
</feature>
<organism evidence="1">
    <name type="scientific">marine sediment metagenome</name>
    <dbReference type="NCBI Taxonomy" id="412755"/>
    <lineage>
        <taxon>unclassified sequences</taxon>
        <taxon>metagenomes</taxon>
        <taxon>ecological metagenomes</taxon>
    </lineage>
</organism>